<dbReference type="Proteomes" id="UP001370758">
    <property type="component" value="Unassembled WGS sequence"/>
</dbReference>
<feature type="region of interest" description="Disordered" evidence="1">
    <location>
        <begin position="137"/>
        <end position="158"/>
    </location>
</feature>
<name>A0AAV9W553_9PEZI</name>
<dbReference type="AlphaFoldDB" id="A0AAV9W553"/>
<evidence type="ECO:0000256" key="1">
    <source>
        <dbReference type="SAM" id="MobiDB-lite"/>
    </source>
</evidence>
<evidence type="ECO:0000313" key="2">
    <source>
        <dbReference type="EMBL" id="KAK6502079.1"/>
    </source>
</evidence>
<accession>A0AAV9W553</accession>
<feature type="compositionally biased region" description="Pro residues" evidence="1">
    <location>
        <begin position="249"/>
        <end position="261"/>
    </location>
</feature>
<protein>
    <submittedName>
        <fullName evidence="2">Uncharacterized protein</fullName>
    </submittedName>
</protein>
<dbReference type="EMBL" id="JAVHJL010000006">
    <property type="protein sequence ID" value="KAK6502079.1"/>
    <property type="molecule type" value="Genomic_DNA"/>
</dbReference>
<organism evidence="2 3">
    <name type="scientific">Arthrobotrys musiformis</name>
    <dbReference type="NCBI Taxonomy" id="47236"/>
    <lineage>
        <taxon>Eukaryota</taxon>
        <taxon>Fungi</taxon>
        <taxon>Dikarya</taxon>
        <taxon>Ascomycota</taxon>
        <taxon>Pezizomycotina</taxon>
        <taxon>Orbiliomycetes</taxon>
        <taxon>Orbiliales</taxon>
        <taxon>Orbiliaceae</taxon>
        <taxon>Arthrobotrys</taxon>
    </lineage>
</organism>
<reference evidence="2 3" key="1">
    <citation type="submission" date="2023-08" db="EMBL/GenBank/DDBJ databases">
        <authorList>
            <person name="Palmer J.M."/>
        </authorList>
    </citation>
    <scope>NUCLEOTIDE SEQUENCE [LARGE SCALE GENOMIC DNA]</scope>
    <source>
        <strain evidence="2 3">TWF481</strain>
    </source>
</reference>
<sequence length="328" mass="35828">MALFIMATLLPERFGRICRVISGLAWKFVATGWQRLPLPKLPARQRPRAPTVQRRPTGPGPLERFVAPVVQETLAWVHEKDLVGHMVGLSVALLLALHILSFYLGEGVLVLKRASQRVADGRWTPLLNRFRRPLPVGGRKAMGEESEESIDSPPLPLPVGPASADHQLEPAHTVESWEELIEETRCKYPWRLTVLETPLYPRQYYYPPEYRVLLPPQAAVWSPPSHTAETVIRSPPTTGPPAVHITAPPQTPSAPPAPAPEPEFEPEPMEVDPPGAQLSVPTFAVPTSSFAFAFAAPTTALPPPPPPTLPPPPPPLPLVVLGTHAPAL</sequence>
<comment type="caution">
    <text evidence="2">The sequence shown here is derived from an EMBL/GenBank/DDBJ whole genome shotgun (WGS) entry which is preliminary data.</text>
</comment>
<evidence type="ECO:0000313" key="3">
    <source>
        <dbReference type="Proteomes" id="UP001370758"/>
    </source>
</evidence>
<feature type="region of interest" description="Disordered" evidence="1">
    <location>
        <begin position="247"/>
        <end position="272"/>
    </location>
</feature>
<proteinExistence type="predicted"/>
<keyword evidence="3" id="KW-1185">Reference proteome</keyword>
<feature type="compositionally biased region" description="Pro residues" evidence="1">
    <location>
        <begin position="300"/>
        <end position="317"/>
    </location>
</feature>
<feature type="region of interest" description="Disordered" evidence="1">
    <location>
        <begin position="297"/>
        <end position="328"/>
    </location>
</feature>
<gene>
    <name evidence="2" type="ORF">TWF481_009889</name>
</gene>